<dbReference type="GO" id="GO:0005737">
    <property type="term" value="C:cytoplasm"/>
    <property type="evidence" value="ECO:0007669"/>
    <property type="project" value="UniProtKB-SubCell"/>
</dbReference>
<evidence type="ECO:0000256" key="2">
    <source>
        <dbReference type="ARBA" id="ARBA00022490"/>
    </source>
</evidence>
<dbReference type="STRING" id="691883.A0A058ZF93"/>
<proteinExistence type="predicted"/>
<keyword evidence="6" id="KW-1185">Reference proteome</keyword>
<dbReference type="InterPro" id="IPR051721">
    <property type="entry name" value="Biopterin_syn/organic_redct"/>
</dbReference>
<accession>A0A058ZF93</accession>
<evidence type="ECO:0000256" key="4">
    <source>
        <dbReference type="ARBA" id="ARBA00023002"/>
    </source>
</evidence>
<evidence type="ECO:0000313" key="6">
    <source>
        <dbReference type="Proteomes" id="UP000030693"/>
    </source>
</evidence>
<organism evidence="5">
    <name type="scientific">Fonticula alba</name>
    <name type="common">Slime mold</name>
    <dbReference type="NCBI Taxonomy" id="691883"/>
    <lineage>
        <taxon>Eukaryota</taxon>
        <taxon>Rotosphaerida</taxon>
        <taxon>Fonticulaceae</taxon>
        <taxon>Fonticula</taxon>
    </lineage>
</organism>
<keyword evidence="2" id="KW-0963">Cytoplasm</keyword>
<evidence type="ECO:0000256" key="1">
    <source>
        <dbReference type="ARBA" id="ARBA00004496"/>
    </source>
</evidence>
<keyword evidence="4" id="KW-0560">Oxidoreductase</keyword>
<dbReference type="AlphaFoldDB" id="A0A058ZF93"/>
<protein>
    <submittedName>
        <fullName evidence="5">Uncharacterized protein</fullName>
    </submittedName>
</protein>
<dbReference type="Pfam" id="PF00106">
    <property type="entry name" value="adh_short"/>
    <property type="match status" value="1"/>
</dbReference>
<name>A0A058ZF93_FONAL</name>
<reference evidence="5" key="1">
    <citation type="submission" date="2013-04" db="EMBL/GenBank/DDBJ databases">
        <title>The Genome Sequence of Fonticula alba ATCC 38817.</title>
        <authorList>
            <consortium name="The Broad Institute Genomics Platform"/>
            <person name="Russ C."/>
            <person name="Cuomo C."/>
            <person name="Burger G."/>
            <person name="Gray M.W."/>
            <person name="Holland P.W.H."/>
            <person name="King N."/>
            <person name="Lang F.B.F."/>
            <person name="Roger A.J."/>
            <person name="Ruiz-Trillo I."/>
            <person name="Brown M."/>
            <person name="Walker B."/>
            <person name="Young S."/>
            <person name="Zeng Q."/>
            <person name="Gargeya S."/>
            <person name="Fitzgerald M."/>
            <person name="Haas B."/>
            <person name="Abouelleil A."/>
            <person name="Allen A.W."/>
            <person name="Alvarado L."/>
            <person name="Arachchi H.M."/>
            <person name="Berlin A.M."/>
            <person name="Chapman S.B."/>
            <person name="Gainer-Dewar J."/>
            <person name="Goldberg J."/>
            <person name="Griggs A."/>
            <person name="Gujja S."/>
            <person name="Hansen M."/>
            <person name="Howarth C."/>
            <person name="Imamovic A."/>
            <person name="Ireland A."/>
            <person name="Larimer J."/>
            <person name="McCowan C."/>
            <person name="Murphy C."/>
            <person name="Pearson M."/>
            <person name="Poon T.W."/>
            <person name="Priest M."/>
            <person name="Roberts A."/>
            <person name="Saif S."/>
            <person name="Shea T."/>
            <person name="Sisk P."/>
            <person name="Sykes S."/>
            <person name="Wortman J."/>
            <person name="Nusbaum C."/>
            <person name="Birren B."/>
        </authorList>
    </citation>
    <scope>NUCLEOTIDE SEQUENCE [LARGE SCALE GENOMIC DNA]</scope>
    <source>
        <strain evidence="5">ATCC 38817</strain>
    </source>
</reference>
<dbReference type="InterPro" id="IPR036291">
    <property type="entry name" value="NAD(P)-bd_dom_sf"/>
</dbReference>
<dbReference type="GO" id="GO:0006729">
    <property type="term" value="P:tetrahydrobiopterin biosynthetic process"/>
    <property type="evidence" value="ECO:0007669"/>
    <property type="project" value="TreeGrafter"/>
</dbReference>
<dbReference type="GO" id="GO:0004757">
    <property type="term" value="F:sepiapterin reductase (NADP+) activity"/>
    <property type="evidence" value="ECO:0007669"/>
    <property type="project" value="TreeGrafter"/>
</dbReference>
<dbReference type="OrthoDB" id="153074at2759"/>
<sequence length="179" mass="18826">MSPKPWFVVITGASSGFGRAMARGLLTRAGLAPAGSTFLLVARSTEQLAQTKTLMEESGIEANVSLLSADLSDLGAISQKVVPRMAEMLAAAGDVFGRVMLVNNAGSLGNISDRIDKAGACPDTLQSYFNLNLTGVITLTCGALLSAEASADKLLVLLRDSKFESGSHHDYYDLPEPTF</sequence>
<dbReference type="Proteomes" id="UP000030693">
    <property type="component" value="Unassembled WGS sequence"/>
</dbReference>
<dbReference type="GeneID" id="20525294"/>
<comment type="subcellular location">
    <subcellularLocation>
        <location evidence="1">Cytoplasm</location>
    </subcellularLocation>
</comment>
<dbReference type="SUPFAM" id="SSF51735">
    <property type="entry name" value="NAD(P)-binding Rossmann-fold domains"/>
    <property type="match status" value="1"/>
</dbReference>
<dbReference type="RefSeq" id="XP_009492720.1">
    <property type="nucleotide sequence ID" value="XM_009494445.1"/>
</dbReference>
<dbReference type="EMBL" id="KB932201">
    <property type="protein sequence ID" value="KCV73019.1"/>
    <property type="molecule type" value="Genomic_DNA"/>
</dbReference>
<dbReference type="PANTHER" id="PTHR44085">
    <property type="entry name" value="SEPIAPTERIN REDUCTASE"/>
    <property type="match status" value="1"/>
</dbReference>
<dbReference type="Gene3D" id="3.40.50.720">
    <property type="entry name" value="NAD(P)-binding Rossmann-like Domain"/>
    <property type="match status" value="1"/>
</dbReference>
<evidence type="ECO:0000313" key="5">
    <source>
        <dbReference type="EMBL" id="KCV73019.1"/>
    </source>
</evidence>
<evidence type="ECO:0000256" key="3">
    <source>
        <dbReference type="ARBA" id="ARBA00022857"/>
    </source>
</evidence>
<keyword evidence="3" id="KW-0521">NADP</keyword>
<dbReference type="PANTHER" id="PTHR44085:SF2">
    <property type="entry name" value="SEPIAPTERIN REDUCTASE"/>
    <property type="match status" value="1"/>
</dbReference>
<gene>
    <name evidence="5" type="ORF">H696_00569</name>
</gene>
<dbReference type="InterPro" id="IPR002347">
    <property type="entry name" value="SDR_fam"/>
</dbReference>